<comment type="subcellular location">
    <subcellularLocation>
        <location evidence="1">Membrane</location>
        <topology evidence="1">Multi-pass membrane protein</topology>
    </subcellularLocation>
</comment>
<dbReference type="RefSeq" id="WP_169147183.1">
    <property type="nucleotide sequence ID" value="NZ_JABBGA010000017.1"/>
</dbReference>
<evidence type="ECO:0000256" key="5">
    <source>
        <dbReference type="ARBA" id="ARBA00022679"/>
    </source>
</evidence>
<dbReference type="AlphaFoldDB" id="A0A848G9R3"/>
<dbReference type="Pfam" id="PF13641">
    <property type="entry name" value="Glyco_tranf_2_3"/>
    <property type="match status" value="1"/>
</dbReference>
<accession>A0A848G9R3</accession>
<gene>
    <name evidence="10" type="ORF">HHL15_17955</name>
</gene>
<keyword evidence="4" id="KW-0328">Glycosyltransferase</keyword>
<feature type="transmembrane region" description="Helical" evidence="9">
    <location>
        <begin position="303"/>
        <end position="325"/>
    </location>
</feature>
<reference evidence="10 11" key="1">
    <citation type="submission" date="2020-04" db="EMBL/GenBank/DDBJ databases">
        <title>Zoogloea sp. G-4-1-14 isolated from soil.</title>
        <authorList>
            <person name="Dahal R.H."/>
        </authorList>
    </citation>
    <scope>NUCLEOTIDE SEQUENCE [LARGE SCALE GENOMIC DNA]</scope>
    <source>
        <strain evidence="10 11">G-4-1-14</strain>
    </source>
</reference>
<dbReference type="InterPro" id="IPR029044">
    <property type="entry name" value="Nucleotide-diphossugar_trans"/>
</dbReference>
<feature type="transmembrane region" description="Helical" evidence="9">
    <location>
        <begin position="31"/>
        <end position="54"/>
    </location>
</feature>
<dbReference type="Gene3D" id="3.90.550.10">
    <property type="entry name" value="Spore Coat Polysaccharide Biosynthesis Protein SpsA, Chain A"/>
    <property type="match status" value="1"/>
</dbReference>
<organism evidence="10 11">
    <name type="scientific">Zoogloea dura</name>
    <dbReference type="NCBI Taxonomy" id="2728840"/>
    <lineage>
        <taxon>Bacteria</taxon>
        <taxon>Pseudomonadati</taxon>
        <taxon>Pseudomonadota</taxon>
        <taxon>Betaproteobacteria</taxon>
        <taxon>Rhodocyclales</taxon>
        <taxon>Zoogloeaceae</taxon>
        <taxon>Zoogloea</taxon>
    </lineage>
</organism>
<keyword evidence="5 10" id="KW-0808">Transferase</keyword>
<dbReference type="SUPFAM" id="SSF53448">
    <property type="entry name" value="Nucleotide-diphospho-sugar transferases"/>
    <property type="match status" value="1"/>
</dbReference>
<evidence type="ECO:0000256" key="9">
    <source>
        <dbReference type="SAM" id="Phobius"/>
    </source>
</evidence>
<dbReference type="PANTHER" id="PTHR12726:SF0">
    <property type="entry name" value="CERAMIDE GLUCOSYLTRANSFERASE"/>
    <property type="match status" value="1"/>
</dbReference>
<comment type="pathway">
    <text evidence="3">Sphingolipid metabolism.</text>
</comment>
<sequence length="423" mass="45208">MDQAWGTSRRARPLLPLRPTPPPTRLIMDTIALALLGCGLVINGLSLLAGLHYLARLRLPATARPAQVSILLPLTGDLPRLHALLAALAAQSLPPRRLIVAVESTADPAFRQVRALAANQPFPVDLVVAGEACGQAQKCRNLVAAAASLDGDDDAVVLMDGDIEPPTWWLSALATPLIDGRADIVTGYRWQMLAAPRLGAHLISLVDRALPLMPRLDTAWSSVVWGGSTALSRQALATLNLAECFRATLSDDLALARRAHRLGLRILTRGALLLPTPNSHGLASGWRFGRRQYQMIRLYRPGLWWLASGLITLRLGAWAAVPVLAGMGSALAAPGLAGLLLLALAKLRVVDAVGARLGFREASSAQALRYTLGGPLQAGVDAFHLSMILAAARPREIVWGHVHYAVAAPDRIRISARQPWPPA</sequence>
<dbReference type="GO" id="GO:0008120">
    <property type="term" value="F:ceramide glucosyltransferase activity"/>
    <property type="evidence" value="ECO:0007669"/>
    <property type="project" value="TreeGrafter"/>
</dbReference>
<proteinExistence type="predicted"/>
<evidence type="ECO:0000256" key="2">
    <source>
        <dbReference type="ARBA" id="ARBA00004760"/>
    </source>
</evidence>
<name>A0A848G9R3_9RHOO</name>
<dbReference type="GO" id="GO:0016020">
    <property type="term" value="C:membrane"/>
    <property type="evidence" value="ECO:0007669"/>
    <property type="project" value="UniProtKB-SubCell"/>
</dbReference>
<comment type="pathway">
    <text evidence="2">Lipid metabolism; sphingolipid metabolism.</text>
</comment>
<keyword evidence="6 9" id="KW-0812">Transmembrane</keyword>
<comment type="caution">
    <text evidence="10">The sequence shown here is derived from an EMBL/GenBank/DDBJ whole genome shotgun (WGS) entry which is preliminary data.</text>
</comment>
<evidence type="ECO:0000256" key="6">
    <source>
        <dbReference type="ARBA" id="ARBA00022692"/>
    </source>
</evidence>
<dbReference type="InterPro" id="IPR025993">
    <property type="entry name" value="Ceramide_glucosylTrfase"/>
</dbReference>
<evidence type="ECO:0000256" key="7">
    <source>
        <dbReference type="ARBA" id="ARBA00022989"/>
    </source>
</evidence>
<dbReference type="Proteomes" id="UP000580043">
    <property type="component" value="Unassembled WGS sequence"/>
</dbReference>
<evidence type="ECO:0000256" key="3">
    <source>
        <dbReference type="ARBA" id="ARBA00004991"/>
    </source>
</evidence>
<dbReference type="PANTHER" id="PTHR12726">
    <property type="entry name" value="CERAMIDE GLUCOSYLTRANSFERASE"/>
    <property type="match status" value="1"/>
</dbReference>
<evidence type="ECO:0000256" key="8">
    <source>
        <dbReference type="ARBA" id="ARBA00023136"/>
    </source>
</evidence>
<keyword evidence="8 9" id="KW-0472">Membrane</keyword>
<keyword evidence="7 9" id="KW-1133">Transmembrane helix</keyword>
<dbReference type="GO" id="GO:0006679">
    <property type="term" value="P:glucosylceramide biosynthetic process"/>
    <property type="evidence" value="ECO:0007669"/>
    <property type="project" value="TreeGrafter"/>
</dbReference>
<keyword evidence="11" id="KW-1185">Reference proteome</keyword>
<feature type="transmembrane region" description="Helical" evidence="9">
    <location>
        <begin position="331"/>
        <end position="350"/>
    </location>
</feature>
<protein>
    <submittedName>
        <fullName evidence="10">Glycosyltransferase</fullName>
    </submittedName>
</protein>
<evidence type="ECO:0000313" key="11">
    <source>
        <dbReference type="Proteomes" id="UP000580043"/>
    </source>
</evidence>
<dbReference type="EMBL" id="JABBGA010000017">
    <property type="protein sequence ID" value="NML27645.1"/>
    <property type="molecule type" value="Genomic_DNA"/>
</dbReference>
<evidence type="ECO:0000256" key="1">
    <source>
        <dbReference type="ARBA" id="ARBA00004141"/>
    </source>
</evidence>
<evidence type="ECO:0000313" key="10">
    <source>
        <dbReference type="EMBL" id="NML27645.1"/>
    </source>
</evidence>
<evidence type="ECO:0000256" key="4">
    <source>
        <dbReference type="ARBA" id="ARBA00022676"/>
    </source>
</evidence>